<name>A0AAV4ZVZ5_9HYPH</name>
<keyword evidence="2" id="KW-1185">Reference proteome</keyword>
<evidence type="ECO:0008006" key="3">
    <source>
        <dbReference type="Google" id="ProtNLM"/>
    </source>
</evidence>
<dbReference type="AlphaFoldDB" id="A0AAV4ZVZ5"/>
<evidence type="ECO:0000313" key="1">
    <source>
        <dbReference type="EMBL" id="GJD92423.1"/>
    </source>
</evidence>
<reference evidence="1" key="1">
    <citation type="journal article" date="2016" name="Front. Microbiol.">
        <title>Genome Sequence of the Piezophilic, Mesophilic Sulfate-Reducing Bacterium Desulfovibrio indicus J2T.</title>
        <authorList>
            <person name="Cao J."/>
            <person name="Maignien L."/>
            <person name="Shao Z."/>
            <person name="Alain K."/>
            <person name="Jebbar M."/>
        </authorList>
    </citation>
    <scope>NUCLEOTIDE SEQUENCE</scope>
    <source>
        <strain evidence="1">DSM 16372</strain>
    </source>
</reference>
<comment type="caution">
    <text evidence="1">The sequence shown here is derived from an EMBL/GenBank/DDBJ whole genome shotgun (WGS) entry which is preliminary data.</text>
</comment>
<dbReference type="EMBL" id="BPQO01000044">
    <property type="protein sequence ID" value="GJD92423.1"/>
    <property type="molecule type" value="Genomic_DNA"/>
</dbReference>
<reference evidence="1" key="2">
    <citation type="submission" date="2021-08" db="EMBL/GenBank/DDBJ databases">
        <authorList>
            <person name="Tani A."/>
            <person name="Ola A."/>
            <person name="Ogura Y."/>
            <person name="Katsura K."/>
            <person name="Hayashi T."/>
        </authorList>
    </citation>
    <scope>NUCLEOTIDE SEQUENCE</scope>
    <source>
        <strain evidence="1">DSM 16372</strain>
    </source>
</reference>
<evidence type="ECO:0000313" key="2">
    <source>
        <dbReference type="Proteomes" id="UP001055247"/>
    </source>
</evidence>
<protein>
    <recommendedName>
        <fullName evidence="3">MarR family transcriptional regulator</fullName>
    </recommendedName>
</protein>
<dbReference type="RefSeq" id="WP_066922633.1">
    <property type="nucleotide sequence ID" value="NZ_BPQO01000044.1"/>
</dbReference>
<gene>
    <name evidence="1" type="ORF">BHAOGJBA_5977</name>
</gene>
<organism evidence="1 2">
    <name type="scientific">Methylobacterium hispanicum</name>
    <dbReference type="NCBI Taxonomy" id="270350"/>
    <lineage>
        <taxon>Bacteria</taxon>
        <taxon>Pseudomonadati</taxon>
        <taxon>Pseudomonadota</taxon>
        <taxon>Alphaproteobacteria</taxon>
        <taxon>Hyphomicrobiales</taxon>
        <taxon>Methylobacteriaceae</taxon>
        <taxon>Methylobacterium</taxon>
    </lineage>
</organism>
<dbReference type="Proteomes" id="UP001055247">
    <property type="component" value="Unassembled WGS sequence"/>
</dbReference>
<proteinExistence type="predicted"/>
<accession>A0AAV4ZVZ5</accession>
<sequence>MIRSARCAPEAPVEPVTASAILAHPNFPAARRVFIAEQTKVYAIDTFPGRFGADVGRVTTLAIIVCLYANYDPADRDTWPTLNKLKTTVARFGFASPRLIDAFVARLVRTGDLELQKQPGDSRVRLIRPTEELLAWDREWIAAHYAALETLYPDPGYAYALERNVEFQAAHARCAIEAFDGIVAMLWSNMDLVYILSSTSGLIILLSVLEMAGSKADGAFREADLGPIASHFGVSRSHIRNILAVAESKGFLARSGPRNTYFQLTSFFVAAFDRFIADSLAHGDLTYQFGLSGLARTSRT</sequence>